<evidence type="ECO:0000313" key="3">
    <source>
        <dbReference type="Proteomes" id="UP001458880"/>
    </source>
</evidence>
<evidence type="ECO:0000313" key="2">
    <source>
        <dbReference type="EMBL" id="KAK9723443.1"/>
    </source>
</evidence>
<gene>
    <name evidence="2" type="ORF">QE152_g19214</name>
</gene>
<proteinExistence type="predicted"/>
<comment type="caution">
    <text evidence="2">The sequence shown here is derived from an EMBL/GenBank/DDBJ whole genome shotgun (WGS) entry which is preliminary data.</text>
</comment>
<dbReference type="Proteomes" id="UP001458880">
    <property type="component" value="Unassembled WGS sequence"/>
</dbReference>
<protein>
    <submittedName>
        <fullName evidence="2">Uncharacterized protein</fullName>
    </submittedName>
</protein>
<organism evidence="2 3">
    <name type="scientific">Popillia japonica</name>
    <name type="common">Japanese beetle</name>
    <dbReference type="NCBI Taxonomy" id="7064"/>
    <lineage>
        <taxon>Eukaryota</taxon>
        <taxon>Metazoa</taxon>
        <taxon>Ecdysozoa</taxon>
        <taxon>Arthropoda</taxon>
        <taxon>Hexapoda</taxon>
        <taxon>Insecta</taxon>
        <taxon>Pterygota</taxon>
        <taxon>Neoptera</taxon>
        <taxon>Endopterygota</taxon>
        <taxon>Coleoptera</taxon>
        <taxon>Polyphaga</taxon>
        <taxon>Scarabaeiformia</taxon>
        <taxon>Scarabaeidae</taxon>
        <taxon>Rutelinae</taxon>
        <taxon>Popillia</taxon>
    </lineage>
</organism>
<name>A0AAW1KSU9_POPJA</name>
<accession>A0AAW1KSU9</accession>
<dbReference type="AlphaFoldDB" id="A0AAW1KSU9"/>
<feature type="compositionally biased region" description="Acidic residues" evidence="1">
    <location>
        <begin position="1"/>
        <end position="17"/>
    </location>
</feature>
<evidence type="ECO:0000256" key="1">
    <source>
        <dbReference type="SAM" id="MobiDB-lite"/>
    </source>
</evidence>
<reference evidence="2 3" key="1">
    <citation type="journal article" date="2024" name="BMC Genomics">
        <title>De novo assembly and annotation of Popillia japonica's genome with initial clues to its potential as an invasive pest.</title>
        <authorList>
            <person name="Cucini C."/>
            <person name="Boschi S."/>
            <person name="Funari R."/>
            <person name="Cardaioli E."/>
            <person name="Iannotti N."/>
            <person name="Marturano G."/>
            <person name="Paoli F."/>
            <person name="Bruttini M."/>
            <person name="Carapelli A."/>
            <person name="Frati F."/>
            <person name="Nardi F."/>
        </authorList>
    </citation>
    <scope>NUCLEOTIDE SEQUENCE [LARGE SCALE GENOMIC DNA]</scope>
    <source>
        <strain evidence="2">DMR45628</strain>
    </source>
</reference>
<feature type="region of interest" description="Disordered" evidence="1">
    <location>
        <begin position="1"/>
        <end position="26"/>
    </location>
</feature>
<keyword evidence="3" id="KW-1185">Reference proteome</keyword>
<sequence length="73" mass="8101">MRNEENTDEDSGDEDMVDTNNLPGSQLRSEVEVFSNGGELESSQAEYLSSDNFESEDDLPLSLLIKRSKIADS</sequence>
<dbReference type="EMBL" id="JASPKY010000180">
    <property type="protein sequence ID" value="KAK9723443.1"/>
    <property type="molecule type" value="Genomic_DNA"/>
</dbReference>